<protein>
    <submittedName>
        <fullName evidence="2">Uncharacterized protein</fullName>
    </submittedName>
</protein>
<evidence type="ECO:0000313" key="2">
    <source>
        <dbReference type="EMBL" id="KAH9381079.1"/>
    </source>
</evidence>
<feature type="compositionally biased region" description="Basic and acidic residues" evidence="1">
    <location>
        <begin position="229"/>
        <end position="258"/>
    </location>
</feature>
<feature type="region of interest" description="Disordered" evidence="1">
    <location>
        <begin position="32"/>
        <end position="53"/>
    </location>
</feature>
<proteinExistence type="predicted"/>
<feature type="compositionally biased region" description="Polar residues" evidence="1">
    <location>
        <begin position="305"/>
        <end position="315"/>
    </location>
</feature>
<comment type="caution">
    <text evidence="2">The sequence shown here is derived from an EMBL/GenBank/DDBJ whole genome shotgun (WGS) entry which is preliminary data.</text>
</comment>
<name>A0A9J6H2Z3_HAELO</name>
<feature type="region of interest" description="Disordered" evidence="1">
    <location>
        <begin position="229"/>
        <end position="375"/>
    </location>
</feature>
<keyword evidence="3" id="KW-1185">Reference proteome</keyword>
<dbReference type="AlphaFoldDB" id="A0A9J6H2Z3"/>
<sequence length="406" mass="44670">MCGDTSANHNGGGAKLLTMTESHVIGEVKAVHTPTGKMKERKEGSEEGAWRKEKRQAAAAGIQAVAYGSRFGLRPPLVACNPTRAEIVTQTGIRRAPIPSFFVLFLRFSLFLLQSSLPLSLSSRNSPPSRICIPSHSVRAFIYARFYNRRFSDDETFLLRQRESLLFILLSFRAHVAPFFPLSLHVFVPSVSPHIVSPRNSTPSPLPSPRSAIALGCLLLRENGVDARNDIGEGAEKRDEDADPRVRERGDGDEERCARQRALCNRSWPSRTTHPRVPQNPSRAGQGAADAVDAAGSGARRTEPSSRSARPQAKTQPRRTLAGPARYCCRVRKKETQPVAGAPAGLPLEGNARRRRPWPRSQLGREKGEKGRRGARCAPGLYLGIATLKGARRVYRPHSDPPRVFC</sequence>
<dbReference type="Proteomes" id="UP000821853">
    <property type="component" value="Chromosome 9"/>
</dbReference>
<evidence type="ECO:0000256" key="1">
    <source>
        <dbReference type="SAM" id="MobiDB-lite"/>
    </source>
</evidence>
<gene>
    <name evidence="2" type="ORF">HPB48_018605</name>
</gene>
<feature type="compositionally biased region" description="Basic and acidic residues" evidence="1">
    <location>
        <begin position="37"/>
        <end position="51"/>
    </location>
</feature>
<accession>A0A9J6H2Z3</accession>
<feature type="compositionally biased region" description="Low complexity" evidence="1">
    <location>
        <begin position="284"/>
        <end position="299"/>
    </location>
</feature>
<reference evidence="2 3" key="1">
    <citation type="journal article" date="2020" name="Cell">
        <title>Large-Scale Comparative Analyses of Tick Genomes Elucidate Their Genetic Diversity and Vector Capacities.</title>
        <authorList>
            <consortium name="Tick Genome and Microbiome Consortium (TIGMIC)"/>
            <person name="Jia N."/>
            <person name="Wang J."/>
            <person name="Shi W."/>
            <person name="Du L."/>
            <person name="Sun Y."/>
            <person name="Zhan W."/>
            <person name="Jiang J.F."/>
            <person name="Wang Q."/>
            <person name="Zhang B."/>
            <person name="Ji P."/>
            <person name="Bell-Sakyi L."/>
            <person name="Cui X.M."/>
            <person name="Yuan T.T."/>
            <person name="Jiang B.G."/>
            <person name="Yang W.F."/>
            <person name="Lam T.T."/>
            <person name="Chang Q.C."/>
            <person name="Ding S.J."/>
            <person name="Wang X.J."/>
            <person name="Zhu J.G."/>
            <person name="Ruan X.D."/>
            <person name="Zhao L."/>
            <person name="Wei J.T."/>
            <person name="Ye R.Z."/>
            <person name="Que T.C."/>
            <person name="Du C.H."/>
            <person name="Zhou Y.H."/>
            <person name="Cheng J.X."/>
            <person name="Dai P.F."/>
            <person name="Guo W.B."/>
            <person name="Han X.H."/>
            <person name="Huang E.J."/>
            <person name="Li L.F."/>
            <person name="Wei W."/>
            <person name="Gao Y.C."/>
            <person name="Liu J.Z."/>
            <person name="Shao H.Z."/>
            <person name="Wang X."/>
            <person name="Wang C.C."/>
            <person name="Yang T.C."/>
            <person name="Huo Q.B."/>
            <person name="Li W."/>
            <person name="Chen H.Y."/>
            <person name="Chen S.E."/>
            <person name="Zhou L.G."/>
            <person name="Ni X.B."/>
            <person name="Tian J.H."/>
            <person name="Sheng Y."/>
            <person name="Liu T."/>
            <person name="Pan Y.S."/>
            <person name="Xia L.Y."/>
            <person name="Li J."/>
            <person name="Zhao F."/>
            <person name="Cao W.C."/>
        </authorList>
    </citation>
    <scope>NUCLEOTIDE SEQUENCE [LARGE SCALE GENOMIC DNA]</scope>
    <source>
        <strain evidence="2">HaeL-2018</strain>
    </source>
</reference>
<feature type="compositionally biased region" description="Basic and acidic residues" evidence="1">
    <location>
        <begin position="363"/>
        <end position="372"/>
    </location>
</feature>
<dbReference type="EMBL" id="JABSTR010000011">
    <property type="protein sequence ID" value="KAH9381079.1"/>
    <property type="molecule type" value="Genomic_DNA"/>
</dbReference>
<dbReference type="VEuPathDB" id="VectorBase:HLOH_057314"/>
<evidence type="ECO:0000313" key="3">
    <source>
        <dbReference type="Proteomes" id="UP000821853"/>
    </source>
</evidence>
<organism evidence="2 3">
    <name type="scientific">Haemaphysalis longicornis</name>
    <name type="common">Bush tick</name>
    <dbReference type="NCBI Taxonomy" id="44386"/>
    <lineage>
        <taxon>Eukaryota</taxon>
        <taxon>Metazoa</taxon>
        <taxon>Ecdysozoa</taxon>
        <taxon>Arthropoda</taxon>
        <taxon>Chelicerata</taxon>
        <taxon>Arachnida</taxon>
        <taxon>Acari</taxon>
        <taxon>Parasitiformes</taxon>
        <taxon>Ixodida</taxon>
        <taxon>Ixodoidea</taxon>
        <taxon>Ixodidae</taxon>
        <taxon>Haemaphysalinae</taxon>
        <taxon>Haemaphysalis</taxon>
    </lineage>
</organism>